<accession>A0ABT4KNQ7</accession>
<dbReference type="RefSeq" id="WP_269285411.1">
    <property type="nucleotide sequence ID" value="NZ_JAPVOI010000005.1"/>
</dbReference>
<sequence length="68" mass="7840">MSRLTSQKPAYIKWRVDQMRANSRIEGIEPDPRYIDFTAQMDTEGVPVEEQIERLKAFLKATKPSAAE</sequence>
<proteinExistence type="predicted"/>
<protein>
    <recommendedName>
        <fullName evidence="3">Antitoxin VbhA domain-containing protein</fullName>
    </recommendedName>
</protein>
<keyword evidence="2" id="KW-1185">Reference proteome</keyword>
<evidence type="ECO:0008006" key="3">
    <source>
        <dbReference type="Google" id="ProtNLM"/>
    </source>
</evidence>
<evidence type="ECO:0000313" key="1">
    <source>
        <dbReference type="EMBL" id="MCZ4093608.1"/>
    </source>
</evidence>
<comment type="caution">
    <text evidence="1">The sequence shown here is derived from an EMBL/GenBank/DDBJ whole genome shotgun (WGS) entry which is preliminary data.</text>
</comment>
<dbReference type="EMBL" id="JAPVOI010000005">
    <property type="protein sequence ID" value="MCZ4093608.1"/>
    <property type="molecule type" value="Genomic_DNA"/>
</dbReference>
<evidence type="ECO:0000313" key="2">
    <source>
        <dbReference type="Proteomes" id="UP001079430"/>
    </source>
</evidence>
<organism evidence="1 2">
    <name type="scientific">Sinorhizobium psoraleae</name>
    <dbReference type="NCBI Taxonomy" id="520838"/>
    <lineage>
        <taxon>Bacteria</taxon>
        <taxon>Pseudomonadati</taxon>
        <taxon>Pseudomonadota</taxon>
        <taxon>Alphaproteobacteria</taxon>
        <taxon>Hyphomicrobiales</taxon>
        <taxon>Rhizobiaceae</taxon>
        <taxon>Sinorhizobium/Ensifer group</taxon>
        <taxon>Sinorhizobium</taxon>
    </lineage>
</organism>
<name>A0ABT4KNQ7_9HYPH</name>
<dbReference type="Proteomes" id="UP001079430">
    <property type="component" value="Unassembled WGS sequence"/>
</dbReference>
<reference evidence="1" key="1">
    <citation type="submission" date="2022-10" db="EMBL/GenBank/DDBJ databases">
        <title>Whole genome sequencing of three plant growth promoting bacteria isolated from Vachellia tortilis subsp. raddiana in Morocco.</title>
        <authorList>
            <person name="Hnini M."/>
            <person name="Zouagui R."/>
            <person name="Zouagui H."/>
            <person name="Chemao Elfihri M.-W."/>
            <person name="Ibrahimi A."/>
            <person name="Sbabou L."/>
            <person name="Aurag J."/>
        </authorList>
    </citation>
    <scope>NUCLEOTIDE SEQUENCE</scope>
    <source>
        <strain evidence="1">LMR678</strain>
    </source>
</reference>
<gene>
    <name evidence="1" type="ORF">O3W52_27740</name>
</gene>